<gene>
    <name evidence="2" type="ORF">ROA7023_01125</name>
</gene>
<evidence type="ECO:0000256" key="1">
    <source>
        <dbReference type="SAM" id="Phobius"/>
    </source>
</evidence>
<feature type="transmembrane region" description="Helical" evidence="1">
    <location>
        <begin position="23"/>
        <end position="44"/>
    </location>
</feature>
<keyword evidence="3" id="KW-1185">Reference proteome</keyword>
<keyword evidence="1" id="KW-0472">Membrane</keyword>
<organism evidence="2 3">
    <name type="scientific">Roseisalinus antarcticus</name>
    <dbReference type="NCBI Taxonomy" id="254357"/>
    <lineage>
        <taxon>Bacteria</taxon>
        <taxon>Pseudomonadati</taxon>
        <taxon>Pseudomonadota</taxon>
        <taxon>Alphaproteobacteria</taxon>
        <taxon>Rhodobacterales</taxon>
        <taxon>Roseobacteraceae</taxon>
        <taxon>Roseisalinus</taxon>
    </lineage>
</organism>
<keyword evidence="1" id="KW-1133">Transmembrane helix</keyword>
<sequence length="291" mass="30809">MTAPETLADAISRVQSARWPQRLIALIGAAAIQAAFAVPAFALLGDENPFAWSTAIVGAFGAGFFLYWRHLAGADSAAERLLPHMLPMVAPDLRYTRHPTLECPLLDDCPAPIGAVYTPQDGLVGTYEGIPLTSMEIASFTEVRTGSDKRLAPLFRGIVVMVPASPDGDFLLAVGKSPPIKAEVLGGGPITSHVFDMAGQDRCIAQPDGLEPEPVVDRLKRLQGVLPKDVHLLAVRQTGGTARIALKMDRDPYGLGGVFTSRDTLGPLVNQTLGDLGLAPAVALVWAGTDE</sequence>
<name>A0A1Y5S4T9_9RHOB</name>
<accession>A0A1Y5S4T9</accession>
<dbReference type="EMBL" id="FWFZ01000004">
    <property type="protein sequence ID" value="SLN32640.1"/>
    <property type="molecule type" value="Genomic_DNA"/>
</dbReference>
<proteinExistence type="predicted"/>
<protein>
    <submittedName>
        <fullName evidence="2">Uncharacterized protein</fullName>
    </submittedName>
</protein>
<evidence type="ECO:0000313" key="2">
    <source>
        <dbReference type="EMBL" id="SLN32640.1"/>
    </source>
</evidence>
<feature type="transmembrane region" description="Helical" evidence="1">
    <location>
        <begin position="50"/>
        <end position="68"/>
    </location>
</feature>
<dbReference type="RefSeq" id="WP_085878027.1">
    <property type="nucleotide sequence ID" value="NZ_FWFZ01000004.1"/>
</dbReference>
<dbReference type="AlphaFoldDB" id="A0A1Y5S4T9"/>
<dbReference type="Proteomes" id="UP000193900">
    <property type="component" value="Unassembled WGS sequence"/>
</dbReference>
<reference evidence="2 3" key="1">
    <citation type="submission" date="2017-03" db="EMBL/GenBank/DDBJ databases">
        <authorList>
            <person name="Afonso C.L."/>
            <person name="Miller P.J."/>
            <person name="Scott M.A."/>
            <person name="Spackman E."/>
            <person name="Goraichik I."/>
            <person name="Dimitrov K.M."/>
            <person name="Suarez D.L."/>
            <person name="Swayne D.E."/>
        </authorList>
    </citation>
    <scope>NUCLEOTIDE SEQUENCE [LARGE SCALE GENOMIC DNA]</scope>
    <source>
        <strain evidence="2 3">CECT 7023</strain>
    </source>
</reference>
<keyword evidence="1" id="KW-0812">Transmembrane</keyword>
<evidence type="ECO:0000313" key="3">
    <source>
        <dbReference type="Proteomes" id="UP000193900"/>
    </source>
</evidence>